<dbReference type="RefSeq" id="WP_160593032.1">
    <property type="nucleotide sequence ID" value="NZ_CP047895.1"/>
</dbReference>
<dbReference type="InterPro" id="IPR036509">
    <property type="entry name" value="Met_Sox_Rdtase_MsrA_sf"/>
</dbReference>
<comment type="similarity">
    <text evidence="4">Belongs to the MsrA Met sulfoxide reductase family.</text>
</comment>
<dbReference type="PANTHER" id="PTHR43774:SF1">
    <property type="entry name" value="PEPTIDE METHIONINE SULFOXIDE REDUCTASE MSRA 2"/>
    <property type="match status" value="1"/>
</dbReference>
<protein>
    <recommendedName>
        <fullName evidence="4">Peptide methionine sulfoxide reductase MsrA</fullName>
        <shortName evidence="4">Protein-methionine-S-oxide reductase</shortName>
        <ecNumber evidence="4">1.8.4.11</ecNumber>
    </recommendedName>
    <alternativeName>
        <fullName evidence="4">Peptide-methionine (S)-S-oxide reductase</fullName>
        <shortName evidence="4">Peptide Met(O) reductase</shortName>
    </alternativeName>
</protein>
<dbReference type="PANTHER" id="PTHR43774">
    <property type="entry name" value="PEPTIDE METHIONINE SULFOXIDE REDUCTASE"/>
    <property type="match status" value="1"/>
</dbReference>
<comment type="catalytic activity">
    <reaction evidence="3 4">
        <text>[thioredoxin]-disulfide + L-methionine + H2O = L-methionine (S)-S-oxide + [thioredoxin]-dithiol</text>
        <dbReference type="Rhea" id="RHEA:19993"/>
        <dbReference type="Rhea" id="RHEA-COMP:10698"/>
        <dbReference type="Rhea" id="RHEA-COMP:10700"/>
        <dbReference type="ChEBI" id="CHEBI:15377"/>
        <dbReference type="ChEBI" id="CHEBI:29950"/>
        <dbReference type="ChEBI" id="CHEBI:50058"/>
        <dbReference type="ChEBI" id="CHEBI:57844"/>
        <dbReference type="ChEBI" id="CHEBI:58772"/>
        <dbReference type="EC" id="1.8.4.11"/>
    </reaction>
</comment>
<dbReference type="InterPro" id="IPR002569">
    <property type="entry name" value="Met_Sox_Rdtase_MsrA_dom"/>
</dbReference>
<comment type="function">
    <text evidence="4">Has an important function as a repair enzyme for proteins that have been inactivated by oxidation. Catalyzes the reversible oxidation-reduction of methionine sulfoxide in proteins to methionine.</text>
</comment>
<dbReference type="SUPFAM" id="SSF55068">
    <property type="entry name" value="Peptide methionine sulfoxide reductase"/>
    <property type="match status" value="1"/>
</dbReference>
<feature type="domain" description="Peptide methionine sulphoxide reductase MsrA" evidence="5">
    <location>
        <begin position="5"/>
        <end position="156"/>
    </location>
</feature>
<dbReference type="Pfam" id="PF01625">
    <property type="entry name" value="PMSR"/>
    <property type="match status" value="1"/>
</dbReference>
<dbReference type="AlphaFoldDB" id="A0A7Z2NWL8"/>
<evidence type="ECO:0000256" key="3">
    <source>
        <dbReference type="ARBA" id="ARBA00048782"/>
    </source>
</evidence>
<proteinExistence type="inferred from homology"/>
<dbReference type="HAMAP" id="MF_01401">
    <property type="entry name" value="MsrA"/>
    <property type="match status" value="1"/>
</dbReference>
<dbReference type="NCBIfam" id="TIGR00401">
    <property type="entry name" value="msrA"/>
    <property type="match status" value="1"/>
</dbReference>
<evidence type="ECO:0000313" key="7">
    <source>
        <dbReference type="Proteomes" id="UP000464468"/>
    </source>
</evidence>
<dbReference type="GO" id="GO:0008113">
    <property type="term" value="F:peptide-methionine (S)-S-oxide reductase activity"/>
    <property type="evidence" value="ECO:0007669"/>
    <property type="project" value="UniProtKB-UniRule"/>
</dbReference>
<dbReference type="EMBL" id="CP047895">
    <property type="protein sequence ID" value="QHL91102.1"/>
    <property type="molecule type" value="Genomic_DNA"/>
</dbReference>
<reference evidence="6 7" key="1">
    <citation type="submission" date="2020-01" db="EMBL/GenBank/DDBJ databases">
        <title>Sphingomonas sp. C33 whole genome sequece.</title>
        <authorList>
            <person name="Park C."/>
        </authorList>
    </citation>
    <scope>NUCLEOTIDE SEQUENCE [LARGE SCALE GENOMIC DNA]</scope>
    <source>
        <strain evidence="6 7">C33</strain>
    </source>
</reference>
<keyword evidence="7" id="KW-1185">Reference proteome</keyword>
<evidence type="ECO:0000313" key="6">
    <source>
        <dbReference type="EMBL" id="QHL91102.1"/>
    </source>
</evidence>
<dbReference type="Proteomes" id="UP000464468">
    <property type="component" value="Chromosome"/>
</dbReference>
<sequence length="177" mass="19650">MADETATFAGGCFWCTEAVFDDVIGVQSVESGYIGGHVASPTYQQVCNGDTGHAEAVRIVFDPAVIAYGDLLDIFFATHDPTQLNRQGNDVGTQYRSAIFPHSPEQEAEARAAIARAQADWADPVVTRIEADGPWWPAEDYHQEYFARMGDQNPYCMAVVAPKLRKFRKSFAERLKR</sequence>
<dbReference type="KEGG" id="schy:GVO57_10080"/>
<evidence type="ECO:0000256" key="4">
    <source>
        <dbReference type="HAMAP-Rule" id="MF_01401"/>
    </source>
</evidence>
<feature type="active site" evidence="4">
    <location>
        <position position="12"/>
    </location>
</feature>
<keyword evidence="1 4" id="KW-0560">Oxidoreductase</keyword>
<dbReference type="Gene3D" id="3.30.1060.10">
    <property type="entry name" value="Peptide methionine sulphoxide reductase MsrA"/>
    <property type="match status" value="1"/>
</dbReference>
<gene>
    <name evidence="4 6" type="primary">msrA</name>
    <name evidence="6" type="ORF">GVO57_10080</name>
</gene>
<evidence type="ECO:0000256" key="1">
    <source>
        <dbReference type="ARBA" id="ARBA00023002"/>
    </source>
</evidence>
<evidence type="ECO:0000256" key="2">
    <source>
        <dbReference type="ARBA" id="ARBA00047806"/>
    </source>
</evidence>
<name>A0A7Z2NWL8_9SPHN</name>
<dbReference type="EC" id="1.8.4.11" evidence="4"/>
<accession>A0A7Z2NWL8</accession>
<organism evidence="6 7">
    <name type="scientific">Sphingomonas changnyeongensis</name>
    <dbReference type="NCBI Taxonomy" id="2698679"/>
    <lineage>
        <taxon>Bacteria</taxon>
        <taxon>Pseudomonadati</taxon>
        <taxon>Pseudomonadota</taxon>
        <taxon>Alphaproteobacteria</taxon>
        <taxon>Sphingomonadales</taxon>
        <taxon>Sphingomonadaceae</taxon>
        <taxon>Sphingomonas</taxon>
    </lineage>
</organism>
<comment type="catalytic activity">
    <reaction evidence="2 4">
        <text>L-methionyl-[protein] + [thioredoxin]-disulfide + H2O = L-methionyl-(S)-S-oxide-[protein] + [thioredoxin]-dithiol</text>
        <dbReference type="Rhea" id="RHEA:14217"/>
        <dbReference type="Rhea" id="RHEA-COMP:10698"/>
        <dbReference type="Rhea" id="RHEA-COMP:10700"/>
        <dbReference type="Rhea" id="RHEA-COMP:12313"/>
        <dbReference type="Rhea" id="RHEA-COMP:12315"/>
        <dbReference type="ChEBI" id="CHEBI:15377"/>
        <dbReference type="ChEBI" id="CHEBI:16044"/>
        <dbReference type="ChEBI" id="CHEBI:29950"/>
        <dbReference type="ChEBI" id="CHEBI:44120"/>
        <dbReference type="ChEBI" id="CHEBI:50058"/>
        <dbReference type="EC" id="1.8.4.11"/>
    </reaction>
</comment>
<evidence type="ECO:0000259" key="5">
    <source>
        <dbReference type="Pfam" id="PF01625"/>
    </source>
</evidence>